<evidence type="ECO:0000313" key="6">
    <source>
        <dbReference type="EMBL" id="PRH84905.1"/>
    </source>
</evidence>
<dbReference type="GO" id="GO:0042597">
    <property type="term" value="C:periplasmic space"/>
    <property type="evidence" value="ECO:0007669"/>
    <property type="project" value="UniProtKB-SubCell"/>
</dbReference>
<dbReference type="Proteomes" id="UP000237682">
    <property type="component" value="Unassembled WGS sequence"/>
</dbReference>
<dbReference type="InterPro" id="IPR006059">
    <property type="entry name" value="SBP"/>
</dbReference>
<sequence length="444" mass="47601">MSFDLLKPSRRQFLAGSAAFGAAGLAGLRPAFAAVDWKKYAGTTLEVNLIKSPRGDTLQKYQKEFEELTGIKVNAEQTPEQQQRQKAVIELTSGKPSFDVIHVSYHVQKRQFEKAGWLADLGPFLKNPELTDPSLVESDFAAAGLAFAKDKNGRFGALPFSVDYWIVYWNRDLFAAKGLEYPKTFEEMVKAAETITDADNNISGFVARGAKNANVPVWTSFLLGHGKSPVGADGSLQTDSAEAIEAAALYQRLMTKSAPRGVTGFNWAECQSAFLQGKVGMWLDGVGFAPPLENPQKSRVVGKVGYGVMPKGPAAQASATFGDGIGVTEASAKKEAAYLYCQWAISKEMGARLLQAGAGVPFRNSILGDAKVREGVTMPGSWVDCVAQSAPISQLGLPVIIPVTEFRDIIGVGLTNLLGGADPAAEMKKATEAFKPVLARSEAQ</sequence>
<dbReference type="PANTHER" id="PTHR43649:SF34">
    <property type="entry name" value="ABC TRANSPORTER PERIPLASMIC-BINDING PROTEIN YCJN-RELATED"/>
    <property type="match status" value="1"/>
</dbReference>
<keyword evidence="4" id="KW-0732">Signal</keyword>
<dbReference type="Gene3D" id="3.40.190.10">
    <property type="entry name" value="Periplasmic binding protein-like II"/>
    <property type="match status" value="2"/>
</dbReference>
<evidence type="ECO:0000256" key="4">
    <source>
        <dbReference type="ARBA" id="ARBA00022729"/>
    </source>
</evidence>
<dbReference type="Pfam" id="PF01547">
    <property type="entry name" value="SBP_bac_1"/>
    <property type="match status" value="1"/>
</dbReference>
<name>A0A2S9Q6D2_9HYPH</name>
<evidence type="ECO:0000256" key="3">
    <source>
        <dbReference type="ARBA" id="ARBA00022448"/>
    </source>
</evidence>
<evidence type="ECO:0000313" key="7">
    <source>
        <dbReference type="Proteomes" id="UP000237682"/>
    </source>
</evidence>
<dbReference type="RefSeq" id="WP_105864492.1">
    <property type="nucleotide sequence ID" value="NZ_PUEJ01000010.1"/>
</dbReference>
<dbReference type="SUPFAM" id="SSF53850">
    <property type="entry name" value="Periplasmic binding protein-like II"/>
    <property type="match status" value="1"/>
</dbReference>
<dbReference type="EMBL" id="PUEJ01000010">
    <property type="protein sequence ID" value="PRH84905.1"/>
    <property type="molecule type" value="Genomic_DNA"/>
</dbReference>
<evidence type="ECO:0000256" key="1">
    <source>
        <dbReference type="ARBA" id="ARBA00004418"/>
    </source>
</evidence>
<dbReference type="InterPro" id="IPR050490">
    <property type="entry name" value="Bact_solute-bd_prot1"/>
</dbReference>
<dbReference type="OrthoDB" id="9804061at2"/>
<comment type="caution">
    <text evidence="6">The sequence shown here is derived from an EMBL/GenBank/DDBJ whole genome shotgun (WGS) entry which is preliminary data.</text>
</comment>
<accession>A0A2S9Q6D2</accession>
<organism evidence="6 7">
    <name type="scientific">Labrys okinawensis</name>
    <dbReference type="NCBI Taxonomy" id="346911"/>
    <lineage>
        <taxon>Bacteria</taxon>
        <taxon>Pseudomonadati</taxon>
        <taxon>Pseudomonadota</taxon>
        <taxon>Alphaproteobacteria</taxon>
        <taxon>Hyphomicrobiales</taxon>
        <taxon>Xanthobacteraceae</taxon>
        <taxon>Labrys</taxon>
    </lineage>
</organism>
<comment type="subcellular location">
    <subcellularLocation>
        <location evidence="1">Periplasm</location>
    </subcellularLocation>
</comment>
<proteinExistence type="inferred from homology"/>
<keyword evidence="7" id="KW-1185">Reference proteome</keyword>
<dbReference type="PROSITE" id="PS51318">
    <property type="entry name" value="TAT"/>
    <property type="match status" value="1"/>
</dbReference>
<reference evidence="6 7" key="1">
    <citation type="submission" date="2018-02" db="EMBL/GenBank/DDBJ databases">
        <title>Whole genome sequencing of endophytic bacterium.</title>
        <authorList>
            <person name="Eedara R."/>
            <person name="Podile A.R."/>
        </authorList>
    </citation>
    <scope>NUCLEOTIDE SEQUENCE [LARGE SCALE GENOMIC DNA]</scope>
    <source>
        <strain evidence="6 7">RP1T</strain>
    </source>
</reference>
<protein>
    <submittedName>
        <fullName evidence="6">ABC transporter substrate-binding protein</fullName>
    </submittedName>
</protein>
<comment type="similarity">
    <text evidence="2">Belongs to the bacterial solute-binding protein 1 family.</text>
</comment>
<dbReference type="PANTHER" id="PTHR43649">
    <property type="entry name" value="ARABINOSE-BINDING PROTEIN-RELATED"/>
    <property type="match status" value="1"/>
</dbReference>
<keyword evidence="5" id="KW-0574">Periplasm</keyword>
<keyword evidence="3" id="KW-0813">Transport</keyword>
<evidence type="ECO:0000256" key="5">
    <source>
        <dbReference type="ARBA" id="ARBA00022764"/>
    </source>
</evidence>
<gene>
    <name evidence="6" type="ORF">C5L14_23355</name>
</gene>
<evidence type="ECO:0000256" key="2">
    <source>
        <dbReference type="ARBA" id="ARBA00008520"/>
    </source>
</evidence>
<dbReference type="InterPro" id="IPR006311">
    <property type="entry name" value="TAT_signal"/>
</dbReference>
<dbReference type="AlphaFoldDB" id="A0A2S9Q6D2"/>